<dbReference type="PROSITE" id="PS50110">
    <property type="entry name" value="RESPONSE_REGULATORY"/>
    <property type="match status" value="1"/>
</dbReference>
<keyword evidence="5" id="KW-1185">Reference proteome</keyword>
<evidence type="ECO:0000313" key="5">
    <source>
        <dbReference type="Proteomes" id="UP000060487"/>
    </source>
</evidence>
<dbReference type="RefSeq" id="WP_085052669.1">
    <property type="nucleotide sequence ID" value="NZ_LNQR01000070.1"/>
</dbReference>
<dbReference type="Gene3D" id="3.40.50.2300">
    <property type="match status" value="1"/>
</dbReference>
<feature type="modified residue" description="4-aspartylphosphate" evidence="2">
    <location>
        <position position="61"/>
    </location>
</feature>
<dbReference type="Proteomes" id="UP000060487">
    <property type="component" value="Unassembled WGS sequence"/>
</dbReference>
<dbReference type="InterPro" id="IPR011006">
    <property type="entry name" value="CheY-like_superfamily"/>
</dbReference>
<proteinExistence type="predicted"/>
<evidence type="ECO:0000313" key="4">
    <source>
        <dbReference type="EMBL" id="KWT84139.1"/>
    </source>
</evidence>
<dbReference type="InterPro" id="IPR001789">
    <property type="entry name" value="Sig_transdc_resp-reg_receiver"/>
</dbReference>
<evidence type="ECO:0000256" key="2">
    <source>
        <dbReference type="PROSITE-ProRule" id="PRU00169"/>
    </source>
</evidence>
<gene>
    <name evidence="4" type="ORF">ASN18_2067</name>
</gene>
<keyword evidence="1 2" id="KW-0597">Phosphoprotein</keyword>
<evidence type="ECO:0000256" key="1">
    <source>
        <dbReference type="ARBA" id="ARBA00022553"/>
    </source>
</evidence>
<dbReference type="SMART" id="SM00448">
    <property type="entry name" value="REC"/>
    <property type="match status" value="1"/>
</dbReference>
<dbReference type="CDD" id="cd00156">
    <property type="entry name" value="REC"/>
    <property type="match status" value="1"/>
</dbReference>
<evidence type="ECO:0000259" key="3">
    <source>
        <dbReference type="PROSITE" id="PS50110"/>
    </source>
</evidence>
<feature type="domain" description="Response regulatory" evidence="3">
    <location>
        <begin position="12"/>
        <end position="123"/>
    </location>
</feature>
<dbReference type="InterPro" id="IPR050595">
    <property type="entry name" value="Bact_response_regulator"/>
</dbReference>
<comment type="caution">
    <text evidence="4">The sequence shown here is derived from an EMBL/GenBank/DDBJ whole genome shotgun (WGS) entry which is preliminary data.</text>
</comment>
<organism evidence="4 5">
    <name type="scientific">Candidatus Magnetominusculus xianensis</name>
    <dbReference type="NCBI Taxonomy" id="1748249"/>
    <lineage>
        <taxon>Bacteria</taxon>
        <taxon>Pseudomonadati</taxon>
        <taxon>Nitrospirota</taxon>
        <taxon>Nitrospiria</taxon>
        <taxon>Nitrospirales</taxon>
        <taxon>Nitrospiraceae</taxon>
        <taxon>Candidatus Magnetominusculus</taxon>
    </lineage>
</organism>
<dbReference type="SUPFAM" id="SSF52172">
    <property type="entry name" value="CheY-like"/>
    <property type="match status" value="1"/>
</dbReference>
<dbReference type="EMBL" id="LNQR01000070">
    <property type="protein sequence ID" value="KWT84139.1"/>
    <property type="molecule type" value="Genomic_DNA"/>
</dbReference>
<dbReference type="PANTHER" id="PTHR44591">
    <property type="entry name" value="STRESS RESPONSE REGULATOR PROTEIN 1"/>
    <property type="match status" value="1"/>
</dbReference>
<reference evidence="4 5" key="1">
    <citation type="submission" date="2015-11" db="EMBL/GenBank/DDBJ databases">
        <authorList>
            <person name="Lin W."/>
        </authorList>
    </citation>
    <scope>NUCLEOTIDE SEQUENCE [LARGE SCALE GENOMIC DNA]</scope>
    <source>
        <strain evidence="4 5">HCH-1</strain>
    </source>
</reference>
<protein>
    <submittedName>
        <fullName evidence="4">Response regulator receiver protein</fullName>
    </submittedName>
</protein>
<dbReference type="PANTHER" id="PTHR44591:SF3">
    <property type="entry name" value="RESPONSE REGULATORY DOMAIN-CONTAINING PROTEIN"/>
    <property type="match status" value="1"/>
</dbReference>
<dbReference type="Pfam" id="PF00072">
    <property type="entry name" value="Response_reg"/>
    <property type="match status" value="1"/>
</dbReference>
<name>A0ABR5SI97_9BACT</name>
<accession>A0ABR5SI97</accession>
<sequence length="128" mass="14852">MIKDKEALRRFSVLCVDDDEAIRNVMRLTLKRRFGEIYLAENGKEGLELYMRYDPDMVITDNLMPVMDGVALIQKILQIRKEQPIILTKSFVDDERSRDCKVCANLIKPVDLDKLIETIFHCMGISSK</sequence>